<comment type="caution">
    <text evidence="1">The sequence shown here is derived from an EMBL/GenBank/DDBJ whole genome shotgun (WGS) entry which is preliminary data.</text>
</comment>
<dbReference type="Proteomes" id="UP000295292">
    <property type="component" value="Unassembled WGS sequence"/>
</dbReference>
<keyword evidence="2" id="KW-1185">Reference proteome</keyword>
<dbReference type="RefSeq" id="WP_133583332.1">
    <property type="nucleotide sequence ID" value="NZ_SNYV01000011.1"/>
</dbReference>
<sequence>MTELELYKWVQEKSPEWRWQYNDEAKQDDVLILPYSFHFESFSKLVEKGCDEEGIECRIKGDYFAVWMLDICEYFDINIENIFSKGGYNDF</sequence>
<evidence type="ECO:0000313" key="2">
    <source>
        <dbReference type="Proteomes" id="UP000295292"/>
    </source>
</evidence>
<accession>A0A4R6WN74</accession>
<protein>
    <submittedName>
        <fullName evidence="1">Uncharacterized protein</fullName>
    </submittedName>
</protein>
<reference evidence="1 2" key="1">
    <citation type="submission" date="2019-03" db="EMBL/GenBank/DDBJ databases">
        <title>Genomic Encyclopedia of Archaeal and Bacterial Type Strains, Phase II (KMG-II): from individual species to whole genera.</title>
        <authorList>
            <person name="Goeker M."/>
        </authorList>
    </citation>
    <scope>NUCLEOTIDE SEQUENCE [LARGE SCALE GENOMIC DNA]</scope>
    <source>
        <strain evidence="1 2">DSM 28353</strain>
    </source>
</reference>
<gene>
    <name evidence="1" type="ORF">CLV99_0994</name>
</gene>
<organism evidence="1 2">
    <name type="scientific">Sphingobacterium yanglingense</name>
    <dbReference type="NCBI Taxonomy" id="1437280"/>
    <lineage>
        <taxon>Bacteria</taxon>
        <taxon>Pseudomonadati</taxon>
        <taxon>Bacteroidota</taxon>
        <taxon>Sphingobacteriia</taxon>
        <taxon>Sphingobacteriales</taxon>
        <taxon>Sphingobacteriaceae</taxon>
        <taxon>Sphingobacterium</taxon>
    </lineage>
</organism>
<name>A0A4R6WN74_9SPHI</name>
<dbReference type="AlphaFoldDB" id="A0A4R6WN74"/>
<dbReference type="OrthoDB" id="2938624at2"/>
<evidence type="ECO:0000313" key="1">
    <source>
        <dbReference type="EMBL" id="TDQ79551.1"/>
    </source>
</evidence>
<dbReference type="EMBL" id="SNYV01000011">
    <property type="protein sequence ID" value="TDQ79551.1"/>
    <property type="molecule type" value="Genomic_DNA"/>
</dbReference>
<proteinExistence type="predicted"/>